<evidence type="ECO:0000313" key="15">
    <source>
        <dbReference type="Proteomes" id="UP000427825"/>
    </source>
</evidence>
<feature type="transmembrane region" description="Helical" evidence="6">
    <location>
        <begin position="159"/>
        <end position="181"/>
    </location>
</feature>
<dbReference type="AlphaFoldDB" id="A0A412FU05"/>
<dbReference type="KEGG" id="bcac:CGC64_13075"/>
<dbReference type="EMBL" id="VVYP01000001">
    <property type="protein sequence ID" value="KAA5466437.1"/>
    <property type="molecule type" value="Genomic_DNA"/>
</dbReference>
<name>A0A412FU05_9BACE</name>
<protein>
    <submittedName>
        <fullName evidence="7">Oligosaccharide flippase family protein</fullName>
    </submittedName>
</protein>
<organism evidence="10 12">
    <name type="scientific">Bacteroides caccae</name>
    <dbReference type="NCBI Taxonomy" id="47678"/>
    <lineage>
        <taxon>Bacteria</taxon>
        <taxon>Pseudomonadati</taxon>
        <taxon>Bacteroidota</taxon>
        <taxon>Bacteroidia</taxon>
        <taxon>Bacteroidales</taxon>
        <taxon>Bacteroidaceae</taxon>
        <taxon>Bacteroides</taxon>
    </lineage>
</organism>
<dbReference type="EMBL" id="VVYJ01000005">
    <property type="protein sequence ID" value="KAA5477335.1"/>
    <property type="molecule type" value="Genomic_DNA"/>
</dbReference>
<reference evidence="12 13" key="1">
    <citation type="submission" date="2018-08" db="EMBL/GenBank/DDBJ databases">
        <title>A genome reference for cultivated species of the human gut microbiota.</title>
        <authorList>
            <person name="Zou Y."/>
            <person name="Xue W."/>
            <person name="Luo G."/>
        </authorList>
    </citation>
    <scope>NUCLEOTIDE SEQUENCE [LARGE SCALE GENOMIC DNA]</scope>
    <source>
        <strain evidence="10 12">AF24-29LB</strain>
        <strain evidence="11 13">AM31-16AC</strain>
    </source>
</reference>
<accession>A0A412FU05</accession>
<dbReference type="InterPro" id="IPR050833">
    <property type="entry name" value="Poly_Biosynth_Transport"/>
</dbReference>
<evidence type="ECO:0000256" key="1">
    <source>
        <dbReference type="ARBA" id="ARBA00004651"/>
    </source>
</evidence>
<feature type="transmembrane region" description="Helical" evidence="6">
    <location>
        <begin position="127"/>
        <end position="147"/>
    </location>
</feature>
<feature type="transmembrane region" description="Helical" evidence="6">
    <location>
        <begin position="334"/>
        <end position="353"/>
    </location>
</feature>
<evidence type="ECO:0000313" key="11">
    <source>
        <dbReference type="EMBL" id="RHD51617.1"/>
    </source>
</evidence>
<dbReference type="Proteomes" id="UP000475905">
    <property type="component" value="Unassembled WGS sequence"/>
</dbReference>
<evidence type="ECO:0000313" key="9">
    <source>
        <dbReference type="EMBL" id="KAA5498457.1"/>
    </source>
</evidence>
<evidence type="ECO:0000313" key="13">
    <source>
        <dbReference type="Proteomes" id="UP000284689"/>
    </source>
</evidence>
<dbReference type="PANTHER" id="PTHR30250:SF11">
    <property type="entry name" value="O-ANTIGEN TRANSPORTER-RELATED"/>
    <property type="match status" value="1"/>
</dbReference>
<evidence type="ECO:0000313" key="16">
    <source>
        <dbReference type="Proteomes" id="UP000475905"/>
    </source>
</evidence>
<dbReference type="EMBL" id="VVYD01000009">
    <property type="protein sequence ID" value="KAA5498457.1"/>
    <property type="molecule type" value="Genomic_DNA"/>
</dbReference>
<keyword evidence="3 6" id="KW-0812">Transmembrane</keyword>
<comment type="subcellular location">
    <subcellularLocation>
        <location evidence="1">Cell membrane</location>
        <topology evidence="1">Multi-pass membrane protein</topology>
    </subcellularLocation>
</comment>
<sequence length="483" mass="56143">MLKSLYIKLSSSYSSLSAPVKASFWFLVCSIIIKCFSMISTPIFTRILTVEEYGKTANFYSWYDLLYPFVTLYLSGVAYNNVLIKHEDDRNRATFSLMTLALIVVFFFFIIYIIADEFWNSMFDITTPMMCIMFLHLLSYPIVDFWSAKERFDYKYKKLVFVSLFITISGVIIGILGVVYSKYKYEFRVSSPIFVTTFIGIILYLNTYKQADYKFTTKYWKYALVLSIPLLPHYLSIKILNQVDRVMITQMVGLSETGLYNLACTVSNLMIIATDAINRSMCPYVYKSIKNKNILPVRKMTSSILLVVMVVSFLEMLIAPELIKIFATDDYLDAIYVIPPVAMSIYFIFLYVVFANVEFYFEKTIFATIVSGIAAVMNIGMNYIFLKKYGYYAAGYTTLICYMLFALLHYWNYKRILKREPYLNGIFDIRHVLLISFSGLALMGICLLLYRYSVIRFSLVIIIITISFYFRNQLKSIIKTSNN</sequence>
<feature type="transmembrane region" description="Helical" evidence="6">
    <location>
        <begin position="365"/>
        <end position="385"/>
    </location>
</feature>
<evidence type="ECO:0000313" key="14">
    <source>
        <dbReference type="Proteomes" id="UP000368418"/>
    </source>
</evidence>
<feature type="transmembrane region" description="Helical" evidence="6">
    <location>
        <begin position="432"/>
        <end position="450"/>
    </location>
</feature>
<comment type="caution">
    <text evidence="10">The sequence shown here is derived from an EMBL/GenBank/DDBJ whole genome shotgun (WGS) entry which is preliminary data.</text>
</comment>
<dbReference type="Proteomes" id="UP000284689">
    <property type="component" value="Unassembled WGS sequence"/>
</dbReference>
<feature type="transmembrane region" description="Helical" evidence="6">
    <location>
        <begin position="187"/>
        <end position="207"/>
    </location>
</feature>
<reference evidence="14 15" key="2">
    <citation type="journal article" date="2019" name="Nat. Med.">
        <title>A library of human gut bacterial isolates paired with longitudinal multiomics data enables mechanistic microbiome research.</title>
        <authorList>
            <person name="Poyet M."/>
            <person name="Groussin M."/>
            <person name="Gibbons S.M."/>
            <person name="Avila-Pacheco J."/>
            <person name="Jiang X."/>
            <person name="Kearney S.M."/>
            <person name="Perrotta A.R."/>
            <person name="Berdy B."/>
            <person name="Zhao S."/>
            <person name="Lieberman T.D."/>
            <person name="Swanson P.K."/>
            <person name="Smith M."/>
            <person name="Roesemann S."/>
            <person name="Alexander J.E."/>
            <person name="Rich S.A."/>
            <person name="Livny J."/>
            <person name="Vlamakis H."/>
            <person name="Clish C."/>
            <person name="Bullock K."/>
            <person name="Deik A."/>
            <person name="Scott J."/>
            <person name="Pierce K.A."/>
            <person name="Xavier R.J."/>
            <person name="Alm E.J."/>
        </authorList>
    </citation>
    <scope>NUCLEOTIDE SEQUENCE [LARGE SCALE GENOMIC DNA]</scope>
    <source>
        <strain evidence="9 14">BIOML-A19</strain>
        <strain evidence="8 15">BIOML-A25</strain>
        <strain evidence="7 16">BIOML-A31</strain>
    </source>
</reference>
<keyword evidence="5 6" id="KW-0472">Membrane</keyword>
<evidence type="ECO:0000256" key="4">
    <source>
        <dbReference type="ARBA" id="ARBA00022989"/>
    </source>
</evidence>
<evidence type="ECO:0000256" key="5">
    <source>
        <dbReference type="ARBA" id="ARBA00023136"/>
    </source>
</evidence>
<evidence type="ECO:0000313" key="7">
    <source>
        <dbReference type="EMBL" id="KAA5466437.1"/>
    </source>
</evidence>
<proteinExistence type="predicted"/>
<feature type="transmembrane region" description="Helical" evidence="6">
    <location>
        <begin position="456"/>
        <end position="474"/>
    </location>
</feature>
<dbReference type="InterPro" id="IPR002797">
    <property type="entry name" value="Polysacc_synth"/>
</dbReference>
<dbReference type="EMBL" id="QRUO01000008">
    <property type="protein sequence ID" value="RGR71695.1"/>
    <property type="molecule type" value="Genomic_DNA"/>
</dbReference>
<dbReference type="Proteomes" id="UP000368418">
    <property type="component" value="Unassembled WGS sequence"/>
</dbReference>
<evidence type="ECO:0000256" key="6">
    <source>
        <dbReference type="SAM" id="Phobius"/>
    </source>
</evidence>
<dbReference type="Proteomes" id="UP000284205">
    <property type="component" value="Unassembled WGS sequence"/>
</dbReference>
<feature type="transmembrane region" description="Helical" evidence="6">
    <location>
        <begin position="391"/>
        <end position="411"/>
    </location>
</feature>
<gene>
    <name evidence="11" type="ORF">DW794_05220</name>
    <name evidence="10" type="ORF">DWY26_09920</name>
    <name evidence="9" type="ORF">F2Y31_10950</name>
    <name evidence="7" type="ORF">F2Y36_00845</name>
    <name evidence="8" type="ORF">F2Y39_11295</name>
</gene>
<dbReference type="RefSeq" id="WP_022042030.1">
    <property type="nucleotide sequence ID" value="NZ_CACRTB010000035.1"/>
</dbReference>
<feature type="transmembrane region" description="Helical" evidence="6">
    <location>
        <begin position="65"/>
        <end position="83"/>
    </location>
</feature>
<dbReference type="Proteomes" id="UP000427825">
    <property type="component" value="Unassembled WGS sequence"/>
</dbReference>
<dbReference type="GO" id="GO:0005886">
    <property type="term" value="C:plasma membrane"/>
    <property type="evidence" value="ECO:0007669"/>
    <property type="project" value="UniProtKB-SubCell"/>
</dbReference>
<keyword evidence="2" id="KW-1003">Cell membrane</keyword>
<dbReference type="Pfam" id="PF01943">
    <property type="entry name" value="Polysacc_synt"/>
    <property type="match status" value="1"/>
</dbReference>
<evidence type="ECO:0000313" key="8">
    <source>
        <dbReference type="EMBL" id="KAA5477335.1"/>
    </source>
</evidence>
<keyword evidence="4 6" id="KW-1133">Transmembrane helix</keyword>
<feature type="transmembrane region" description="Helical" evidence="6">
    <location>
        <begin position="297"/>
        <end position="314"/>
    </location>
</feature>
<feature type="transmembrane region" description="Helical" evidence="6">
    <location>
        <begin position="95"/>
        <end position="115"/>
    </location>
</feature>
<dbReference type="EMBL" id="QSJD01000005">
    <property type="protein sequence ID" value="RHD51617.1"/>
    <property type="molecule type" value="Genomic_DNA"/>
</dbReference>
<evidence type="ECO:0000256" key="2">
    <source>
        <dbReference type="ARBA" id="ARBA00022475"/>
    </source>
</evidence>
<evidence type="ECO:0000256" key="3">
    <source>
        <dbReference type="ARBA" id="ARBA00022692"/>
    </source>
</evidence>
<dbReference type="PANTHER" id="PTHR30250">
    <property type="entry name" value="PST FAMILY PREDICTED COLANIC ACID TRANSPORTER"/>
    <property type="match status" value="1"/>
</dbReference>
<evidence type="ECO:0000313" key="10">
    <source>
        <dbReference type="EMBL" id="RGR71695.1"/>
    </source>
</evidence>
<feature type="transmembrane region" description="Helical" evidence="6">
    <location>
        <begin position="24"/>
        <end position="45"/>
    </location>
</feature>
<evidence type="ECO:0000313" key="12">
    <source>
        <dbReference type="Proteomes" id="UP000284205"/>
    </source>
</evidence>